<dbReference type="InterPro" id="IPR029063">
    <property type="entry name" value="SAM-dependent_MTases_sf"/>
</dbReference>
<accession>A0A4R6RPA7</accession>
<organism evidence="1 2">
    <name type="scientific">Aquabacterium commune</name>
    <dbReference type="NCBI Taxonomy" id="70586"/>
    <lineage>
        <taxon>Bacteria</taxon>
        <taxon>Pseudomonadati</taxon>
        <taxon>Pseudomonadota</taxon>
        <taxon>Betaproteobacteria</taxon>
        <taxon>Burkholderiales</taxon>
        <taxon>Aquabacterium</taxon>
    </lineage>
</organism>
<reference evidence="1 2" key="1">
    <citation type="submission" date="2019-03" db="EMBL/GenBank/DDBJ databases">
        <title>Genomic Encyclopedia of Type Strains, Phase IV (KMG-IV): sequencing the most valuable type-strain genomes for metagenomic binning, comparative biology and taxonomic classification.</title>
        <authorList>
            <person name="Goeker M."/>
        </authorList>
    </citation>
    <scope>NUCLEOTIDE SEQUENCE [LARGE SCALE GENOMIC DNA]</scope>
    <source>
        <strain evidence="1 2">DSM 11901</strain>
    </source>
</reference>
<evidence type="ECO:0008006" key="3">
    <source>
        <dbReference type="Google" id="ProtNLM"/>
    </source>
</evidence>
<dbReference type="RefSeq" id="WP_133606077.1">
    <property type="nucleotide sequence ID" value="NZ_SNXW01000001.1"/>
</dbReference>
<keyword evidence="2" id="KW-1185">Reference proteome</keyword>
<dbReference type="AlphaFoldDB" id="A0A4R6RPA7"/>
<sequence length="217" mass="24297">MSTILKKITRIIGKPDETRRTTDAAEGEVNIYKEWEQRGFTAPSPHLIKQAVVLRNGIPGATWVETGTYMGQTTELLSRHGSKVYSIEPEPTLYANAKQRFRSVSNVEILNGTSEDIFPTLVPTLTGAVSFWLDGHYSGDGTHKGPLDTPVEREMACIADNLRHMDKAVIMIDDIRLFNGQIHAYGNYPTLDDLVNWARANGLAWHIEQDIFIAKKT</sequence>
<protein>
    <recommendedName>
        <fullName evidence="3">FkbM family methyltransferase</fullName>
    </recommendedName>
</protein>
<proteinExistence type="predicted"/>
<evidence type="ECO:0000313" key="1">
    <source>
        <dbReference type="EMBL" id="TDP88462.1"/>
    </source>
</evidence>
<evidence type="ECO:0000313" key="2">
    <source>
        <dbReference type="Proteomes" id="UP000294593"/>
    </source>
</evidence>
<name>A0A4R6RPA7_9BURK</name>
<dbReference type="SUPFAM" id="SSF53335">
    <property type="entry name" value="S-adenosyl-L-methionine-dependent methyltransferases"/>
    <property type="match status" value="1"/>
</dbReference>
<gene>
    <name evidence="1" type="ORF">EV672_101612</name>
</gene>
<dbReference type="Gene3D" id="3.40.50.150">
    <property type="entry name" value="Vaccinia Virus protein VP39"/>
    <property type="match status" value="1"/>
</dbReference>
<dbReference type="EMBL" id="SNXW01000001">
    <property type="protein sequence ID" value="TDP88462.1"/>
    <property type="molecule type" value="Genomic_DNA"/>
</dbReference>
<dbReference type="Proteomes" id="UP000294593">
    <property type="component" value="Unassembled WGS sequence"/>
</dbReference>
<comment type="caution">
    <text evidence="1">The sequence shown here is derived from an EMBL/GenBank/DDBJ whole genome shotgun (WGS) entry which is preliminary data.</text>
</comment>
<dbReference type="OrthoDB" id="5329963at2"/>